<protein>
    <submittedName>
        <fullName evidence="5">Glycosyltransferase</fullName>
    </submittedName>
</protein>
<dbReference type="InterPro" id="IPR004276">
    <property type="entry name" value="GlycoTrans_28_N"/>
</dbReference>
<dbReference type="Pfam" id="PF03033">
    <property type="entry name" value="Glyco_transf_28"/>
    <property type="match status" value="1"/>
</dbReference>
<name>A0ABW2C7L2_9PSEU</name>
<dbReference type="InterPro" id="IPR002213">
    <property type="entry name" value="UDP_glucos_trans"/>
</dbReference>
<dbReference type="Proteomes" id="UP001596337">
    <property type="component" value="Unassembled WGS sequence"/>
</dbReference>
<dbReference type="Gene3D" id="3.40.50.2000">
    <property type="entry name" value="Glycogen Phosphorylase B"/>
    <property type="match status" value="2"/>
</dbReference>
<feature type="domain" description="Glycosyltransferase family 28 N-terminal" evidence="4">
    <location>
        <begin position="12"/>
        <end position="130"/>
    </location>
</feature>
<keyword evidence="3" id="KW-0808">Transferase</keyword>
<evidence type="ECO:0000256" key="3">
    <source>
        <dbReference type="ARBA" id="ARBA00022679"/>
    </source>
</evidence>
<keyword evidence="2" id="KW-0328">Glycosyltransferase</keyword>
<dbReference type="CDD" id="cd03784">
    <property type="entry name" value="GT1_Gtf-like"/>
    <property type="match status" value="1"/>
</dbReference>
<accession>A0ABW2C7L2</accession>
<dbReference type="RefSeq" id="WP_345393687.1">
    <property type="nucleotide sequence ID" value="NZ_BAABLA010000020.1"/>
</dbReference>
<keyword evidence="6" id="KW-1185">Reference proteome</keyword>
<reference evidence="6" key="1">
    <citation type="journal article" date="2019" name="Int. J. Syst. Evol. Microbiol.">
        <title>The Global Catalogue of Microorganisms (GCM) 10K type strain sequencing project: providing services to taxonomists for standard genome sequencing and annotation.</title>
        <authorList>
            <consortium name="The Broad Institute Genomics Platform"/>
            <consortium name="The Broad Institute Genome Sequencing Center for Infectious Disease"/>
            <person name="Wu L."/>
            <person name="Ma J."/>
        </authorList>
    </citation>
    <scope>NUCLEOTIDE SEQUENCE [LARGE SCALE GENOMIC DNA]</scope>
    <source>
        <strain evidence="6">KCTC 32255</strain>
    </source>
</reference>
<comment type="caution">
    <text evidence="5">The sequence shown here is derived from an EMBL/GenBank/DDBJ whole genome shotgun (WGS) entry which is preliminary data.</text>
</comment>
<evidence type="ECO:0000256" key="1">
    <source>
        <dbReference type="ARBA" id="ARBA00004660"/>
    </source>
</evidence>
<evidence type="ECO:0000256" key="2">
    <source>
        <dbReference type="ARBA" id="ARBA00022676"/>
    </source>
</evidence>
<comment type="pathway">
    <text evidence="1">Antibiotic biosynthesis; vancomycin biosynthesis.</text>
</comment>
<dbReference type="SUPFAM" id="SSF53756">
    <property type="entry name" value="UDP-Glycosyltransferase/glycogen phosphorylase"/>
    <property type="match status" value="1"/>
</dbReference>
<organism evidence="5 6">
    <name type="scientific">Haloechinothrix salitolerans</name>
    <dbReference type="NCBI Taxonomy" id="926830"/>
    <lineage>
        <taxon>Bacteria</taxon>
        <taxon>Bacillati</taxon>
        <taxon>Actinomycetota</taxon>
        <taxon>Actinomycetes</taxon>
        <taxon>Pseudonocardiales</taxon>
        <taxon>Pseudonocardiaceae</taxon>
        <taxon>Haloechinothrix</taxon>
    </lineage>
</organism>
<dbReference type="EMBL" id="JBHSXX010000001">
    <property type="protein sequence ID" value="MFC6870799.1"/>
    <property type="molecule type" value="Genomic_DNA"/>
</dbReference>
<gene>
    <name evidence="5" type="ORF">ACFQGD_27080</name>
</gene>
<evidence type="ECO:0000313" key="5">
    <source>
        <dbReference type="EMBL" id="MFC6870799.1"/>
    </source>
</evidence>
<proteinExistence type="predicted"/>
<dbReference type="PANTHER" id="PTHR21015:SF22">
    <property type="entry name" value="GLYCOSYLTRANSFERASE"/>
    <property type="match status" value="1"/>
</dbReference>
<evidence type="ECO:0000259" key="4">
    <source>
        <dbReference type="Pfam" id="PF03033"/>
    </source>
</evidence>
<evidence type="ECO:0000313" key="6">
    <source>
        <dbReference type="Proteomes" id="UP001596337"/>
    </source>
</evidence>
<sequence>MSRFLFVVPPFAGHINPVAGVATELAARGHTVSWVGDAEVLSGLLPDNSTIRHVRLPGAVDRPAQQRGFDALRFLWERVLLPLAAEMVPAVENAVAVDQPDIVVADQQAFAGALVAERIGLPWATSATTSSEFTDPLAAMPKVRDWVAARLAELRGRYGDPDRTGDLRYSPHLVLGFTTADLLGDTATISANTRLVGPVARSESDAPPFDVARPLLYVSLGTVNAAAGERFLRECVAALAERPWLHAVVTDLGGVVADAPATVTVRESVPQLAVLDNADAVLCHAGHNTVCESLARGLPLVVAPIRDDQPIVADQVVQAGAGVRLRFARATSSHIGAAIDAVLTEETYRAAARRIARSFRAAGGAVAAADHLVALADNPCGSTQSDTR</sequence>
<dbReference type="Pfam" id="PF00201">
    <property type="entry name" value="UDPGT"/>
    <property type="match status" value="1"/>
</dbReference>
<dbReference type="PANTHER" id="PTHR21015">
    <property type="entry name" value="UDP-N-ACETYLGLUCOSAMINE--N-ACETYLMURAMYL-(PENTAPEPTIDE) PYROPHOSPHORYL-UNDECAPRENOL N-ACETYLGLUCOSAMINE TRANSFERASE 1"/>
    <property type="match status" value="1"/>
</dbReference>